<evidence type="ECO:0000256" key="3">
    <source>
        <dbReference type="ARBA" id="ARBA00022692"/>
    </source>
</evidence>
<reference evidence="9" key="1">
    <citation type="journal article" date="2017" name="Sci. Rep.">
        <title>MISTIC-fusion proteins as antigens for high quality membrane protein antibodies.</title>
        <authorList>
            <person name="Alves N.S."/>
            <person name="Astrinidis S.A."/>
            <person name="Eisenhardt N."/>
            <person name="Sieverding C."/>
            <person name="Redolfi J."/>
            <person name="Lorenz M."/>
            <person name="Weberruss M."/>
            <person name="Moreno-Andres D."/>
            <person name="Antonin W."/>
        </authorList>
    </citation>
    <scope>NUCLEOTIDE SEQUENCE</scope>
</reference>
<evidence type="ECO:0000256" key="4">
    <source>
        <dbReference type="ARBA" id="ARBA00022989"/>
    </source>
</evidence>
<dbReference type="KEGG" id="xla:108717661"/>
<feature type="transmembrane region" description="Helical" evidence="8">
    <location>
        <begin position="78"/>
        <end position="95"/>
    </location>
</feature>
<organism evidence="11">
    <name type="scientific">Xenopus laevis</name>
    <name type="common">African clawed frog</name>
    <dbReference type="NCBI Taxonomy" id="8355"/>
    <lineage>
        <taxon>Eukaryota</taxon>
        <taxon>Metazoa</taxon>
        <taxon>Chordata</taxon>
        <taxon>Craniata</taxon>
        <taxon>Vertebrata</taxon>
        <taxon>Euteleostomi</taxon>
        <taxon>Amphibia</taxon>
        <taxon>Batrachia</taxon>
        <taxon>Anura</taxon>
        <taxon>Pipoidea</taxon>
        <taxon>Pipidae</taxon>
        <taxon>Xenopodinae</taxon>
        <taxon>Xenopus</taxon>
        <taxon>Xenopus</taxon>
    </lineage>
</organism>
<dbReference type="Xenbase" id="XB-GENE-5947651">
    <property type="gene designation" value="ccdc167.S"/>
</dbReference>
<dbReference type="OrthoDB" id="6435278at2759"/>
<sequence length="97" mass="11374">MGKKKKEKLSVAQEIDGMEEKVALCKYNLDVLDLKLRKMEATDEGRKSLEKEKSSLSSRLSRYERELKSLRHENRKNMLLSVAIFLLFALGYYCWTL</sequence>
<evidence type="ECO:0000256" key="8">
    <source>
        <dbReference type="SAM" id="Phobius"/>
    </source>
</evidence>
<dbReference type="AlphaFoldDB" id="A0A1L8G0U5"/>
<evidence type="ECO:0000313" key="12">
    <source>
        <dbReference type="Xenbase" id="XB-GENE-5947651"/>
    </source>
</evidence>
<keyword evidence="4 8" id="KW-1133">Transmembrane helix</keyword>
<dbReference type="PANTHER" id="PTHR31759:SF1">
    <property type="entry name" value="COILED-COIL DOMAIN-CONTAINING PROTEIN 167"/>
    <property type="match status" value="1"/>
</dbReference>
<proteinExistence type="evidence at transcript level"/>
<dbReference type="GeneID" id="108717661"/>
<dbReference type="Proteomes" id="UP000186698">
    <property type="component" value="Chromosome 5S"/>
</dbReference>
<evidence type="ECO:0000256" key="1">
    <source>
        <dbReference type="ARBA" id="ARBA00004167"/>
    </source>
</evidence>
<dbReference type="InterPro" id="IPR028194">
    <property type="entry name" value="CC167"/>
</dbReference>
<evidence type="ECO:0000313" key="11">
    <source>
        <dbReference type="RefSeq" id="XP_018120386.1"/>
    </source>
</evidence>
<dbReference type="CTD" id="108717661"/>
<evidence type="ECO:0000256" key="5">
    <source>
        <dbReference type="ARBA" id="ARBA00023054"/>
    </source>
</evidence>
<dbReference type="GO" id="GO:0016020">
    <property type="term" value="C:membrane"/>
    <property type="evidence" value="ECO:0007669"/>
    <property type="project" value="UniProtKB-SubCell"/>
</dbReference>
<evidence type="ECO:0000256" key="7">
    <source>
        <dbReference type="SAM" id="Coils"/>
    </source>
</evidence>
<keyword evidence="5 7" id="KW-0175">Coiled coil</keyword>
<accession>A0A1L8G0U5</accession>
<feature type="coiled-coil region" evidence="7">
    <location>
        <begin position="46"/>
        <end position="73"/>
    </location>
</feature>
<dbReference type="OMA" id="MAIMNER"/>
<evidence type="ECO:0000313" key="9">
    <source>
        <dbReference type="EMBL" id="AQP31214.1"/>
    </source>
</evidence>
<dbReference type="Bgee" id="108717661">
    <property type="expression patterns" value="Expressed in oocyte and 19 other cell types or tissues"/>
</dbReference>
<comment type="subcellular location">
    <subcellularLocation>
        <location evidence="1">Membrane</location>
        <topology evidence="1">Single-pass membrane protein</topology>
    </subcellularLocation>
</comment>
<evidence type="ECO:0000313" key="10">
    <source>
        <dbReference type="Proteomes" id="UP000186698"/>
    </source>
</evidence>
<dbReference type="PANTHER" id="PTHR31759">
    <property type="entry name" value="COILED-COIL DOMAIN-CONTAINING PROTEIN 167"/>
    <property type="match status" value="1"/>
</dbReference>
<dbReference type="EMBL" id="KX588241">
    <property type="protein sequence ID" value="AQP31214.1"/>
    <property type="molecule type" value="mRNA"/>
</dbReference>
<dbReference type="Pfam" id="PF15188">
    <property type="entry name" value="CCDC-167"/>
    <property type="match status" value="1"/>
</dbReference>
<keyword evidence="10" id="KW-1185">Reference proteome</keyword>
<keyword evidence="6 8" id="KW-0472">Membrane</keyword>
<evidence type="ECO:0000256" key="2">
    <source>
        <dbReference type="ARBA" id="ARBA00022350"/>
    </source>
</evidence>
<dbReference type="AGR" id="Xenbase:XB-GENE-5947651"/>
<protein>
    <recommendedName>
        <fullName evidence="2">Coiled-coil domain-containing protein 167</fullName>
    </recommendedName>
</protein>
<dbReference type="RefSeq" id="XP_018120386.1">
    <property type="nucleotide sequence ID" value="XM_018264897.2"/>
</dbReference>
<gene>
    <name evidence="11 12" type="primary">ccdc167.S</name>
</gene>
<evidence type="ECO:0000256" key="6">
    <source>
        <dbReference type="ARBA" id="ARBA00023136"/>
    </source>
</evidence>
<dbReference type="PaxDb" id="8355-A0A1L8G0U5"/>
<dbReference type="STRING" id="8355.A0A1L8G0U5"/>
<keyword evidence="3 8" id="KW-0812">Transmembrane</keyword>
<name>A0A1L8G0U5_XENLA</name>
<reference evidence="11" key="2">
    <citation type="submission" date="2022-04" db="UniProtKB">
        <authorList>
            <consortium name="RefSeq"/>
        </authorList>
    </citation>
    <scope>IDENTIFICATION</scope>
    <source>
        <strain evidence="11">J_2021</strain>
        <tissue evidence="11">Erythrocytes</tissue>
    </source>
</reference>